<dbReference type="Proteomes" id="UP000003515">
    <property type="component" value="Unassembled WGS sequence"/>
</dbReference>
<dbReference type="Proteomes" id="UP000002817">
    <property type="component" value="Unassembled WGS sequence"/>
</dbReference>
<dbReference type="PATRIC" id="fig|675816.5.peg.1076"/>
<feature type="transmembrane region" description="Helical" evidence="1">
    <location>
        <begin position="12"/>
        <end position="30"/>
    </location>
</feature>
<evidence type="ECO:0000313" key="4">
    <source>
        <dbReference type="Proteomes" id="UP000002817"/>
    </source>
</evidence>
<feature type="transmembrane region" description="Helical" evidence="1">
    <location>
        <begin position="42"/>
        <end position="63"/>
    </location>
</feature>
<feature type="transmembrane region" description="Helical" evidence="1">
    <location>
        <begin position="198"/>
        <end position="217"/>
    </location>
</feature>
<keyword evidence="1" id="KW-0812">Transmembrane</keyword>
<evidence type="ECO:0000313" key="5">
    <source>
        <dbReference type="Proteomes" id="UP000003515"/>
    </source>
</evidence>
<feature type="transmembrane region" description="Helical" evidence="1">
    <location>
        <begin position="101"/>
        <end position="119"/>
    </location>
</feature>
<keyword evidence="1" id="KW-1133">Transmembrane helix</keyword>
<dbReference type="RefSeq" id="WP_004410764.1">
    <property type="nucleotide sequence ID" value="NZ_ACZV01000003.1"/>
</dbReference>
<evidence type="ECO:0000313" key="2">
    <source>
        <dbReference type="EMBL" id="EEX95050.1"/>
    </source>
</evidence>
<evidence type="ECO:0000313" key="3">
    <source>
        <dbReference type="EMBL" id="EGU52110.1"/>
    </source>
</evidence>
<keyword evidence="5" id="KW-1185">Reference proteome</keyword>
<feature type="transmembrane region" description="Helical" evidence="1">
    <location>
        <begin position="361"/>
        <end position="381"/>
    </location>
</feature>
<dbReference type="EMBL" id="ACZV01000003">
    <property type="protein sequence ID" value="EEX95050.1"/>
    <property type="molecule type" value="Genomic_DNA"/>
</dbReference>
<protein>
    <submittedName>
        <fullName evidence="3">Uncharacterized protein</fullName>
    </submittedName>
</protein>
<name>C9QDE8_VIBOR</name>
<keyword evidence="1" id="KW-0472">Membrane</keyword>
<feature type="transmembrane region" description="Helical" evidence="1">
    <location>
        <begin position="75"/>
        <end position="95"/>
    </location>
</feature>
<reference evidence="3" key="2">
    <citation type="submission" date="2011-08" db="EMBL/GenBank/DDBJ databases">
        <authorList>
            <person name="Hoffman M."/>
            <person name="Strain E.A."/>
            <person name="Brown E."/>
            <person name="Allard M.W."/>
        </authorList>
    </citation>
    <scope>NUCLEOTIDE SEQUENCE</scope>
    <source>
        <strain evidence="3">CIP 102891</strain>
    </source>
</reference>
<gene>
    <name evidence="2" type="ORF">VIA_000513</name>
    <name evidence="3" type="ORF">VIOR3934_06394</name>
</gene>
<organism evidence="3 4">
    <name type="scientific">Vibrio orientalis CIP 102891 = ATCC 33934</name>
    <dbReference type="NCBI Taxonomy" id="675816"/>
    <lineage>
        <taxon>Bacteria</taxon>
        <taxon>Pseudomonadati</taxon>
        <taxon>Pseudomonadota</taxon>
        <taxon>Gammaproteobacteria</taxon>
        <taxon>Vibrionales</taxon>
        <taxon>Vibrionaceae</taxon>
        <taxon>Vibrio</taxon>
        <taxon>Vibrio oreintalis group</taxon>
    </lineage>
</organism>
<evidence type="ECO:0000256" key="1">
    <source>
        <dbReference type="SAM" id="Phobius"/>
    </source>
</evidence>
<dbReference type="STRING" id="675816.VIA_000513"/>
<feature type="transmembrane region" description="Helical" evidence="1">
    <location>
        <begin position="304"/>
        <end position="323"/>
    </location>
</feature>
<feature type="transmembrane region" description="Helical" evidence="1">
    <location>
        <begin position="335"/>
        <end position="355"/>
    </location>
</feature>
<sequence>MDCLKTHKYVDQVSFTLLTALPVLFSSTFLSPSEALLVVKLAATLSLFLMLSHGMVTVPYFLSTSHIDNVESCRNIVLAGLLVTLIGAVILAAKLKIIDAFLASYQCVALYVFVTLLDVSRRAKYKYGMDIWAMLMSLSSACSLSIFIMIGFINNVTDLVTSIVMSACLGLILGLCASRAATLGRVCFTNIALYFSRGAMNTSSILLFWFGTNAIFLLFSDGLAPDVVVASRIAIMVMGFSSVYFSAKENQLQPLLTTMVSQRKSTEISLAESSYLKQSNRVMLAVTSIAIPLFLSFVELNAINVAIFVIVILSQTVIAKSRFDFWLLKSYVKLRFVLISNVFAVFLSLLCFAILSKFTDLAIALAFFALVVVQASMGKLVRKKLGL</sequence>
<proteinExistence type="predicted"/>
<feature type="transmembrane region" description="Helical" evidence="1">
    <location>
        <begin position="229"/>
        <end position="247"/>
    </location>
</feature>
<feature type="transmembrane region" description="Helical" evidence="1">
    <location>
        <begin position="159"/>
        <end position="177"/>
    </location>
</feature>
<reference evidence="2 5" key="1">
    <citation type="submission" date="2009-10" db="EMBL/GenBank/DDBJ databases">
        <authorList>
            <consortium name="Los Alamos National Laboratory (LANL)"/>
            <consortium name="National Microbial Pathogen Data Resource (NMPDR)"/>
            <person name="Munk A.C."/>
            <person name="Chertkov O."/>
            <person name="Tapia R."/>
            <person name="Green L."/>
            <person name="Rogers Y."/>
            <person name="Detter J.C."/>
            <person name="Bruce D."/>
            <person name="Brettin T.S."/>
            <person name="Colwell R.R."/>
            <person name="Huq A."/>
            <person name="Grim C.J."/>
            <person name="Hasan N.A."/>
            <person name="Bartels D."/>
            <person name="Vonstein V."/>
        </authorList>
    </citation>
    <scope>NUCLEOTIDE SEQUENCE [LARGE SCALE GENOMIC DNA]</scope>
    <source>
        <strain evidence="2 5">CIP 102891</strain>
    </source>
</reference>
<accession>C9QDE8</accession>
<feature type="transmembrane region" description="Helical" evidence="1">
    <location>
        <begin position="131"/>
        <end position="153"/>
    </location>
</feature>
<reference evidence="3 4" key="3">
    <citation type="journal article" date="2012" name="Int. J. Syst. Evol. Microbiol.">
        <title>Vibrio caribbeanicus sp. nov., isolated from the marine sponge Scleritoderma cyanea.</title>
        <authorList>
            <person name="Hoffmann M."/>
            <person name="Monday S.R."/>
            <person name="Allard M.W."/>
            <person name="Strain E.A."/>
            <person name="Whittaker P."/>
            <person name="Naum M."/>
            <person name="McCarthy P.J."/>
            <person name="Lopez J.V."/>
            <person name="Fischer M."/>
            <person name="Brown E.W."/>
        </authorList>
    </citation>
    <scope>NUCLEOTIDE SEQUENCE [LARGE SCALE GENOMIC DNA]</scope>
    <source>
        <strain evidence="3">CIP 102891</strain>
        <strain evidence="4">CIP 102891 / ATCC 33934</strain>
    </source>
</reference>
<dbReference type="EMBL" id="AFWH01000014">
    <property type="protein sequence ID" value="EGU52110.1"/>
    <property type="molecule type" value="Genomic_DNA"/>
</dbReference>
<dbReference type="AlphaFoldDB" id="C9QDE8"/>
<comment type="caution">
    <text evidence="3">The sequence shown here is derived from an EMBL/GenBank/DDBJ whole genome shotgun (WGS) entry which is preliminary data.</text>
</comment>